<dbReference type="InterPro" id="IPR036291">
    <property type="entry name" value="NAD(P)-bd_dom_sf"/>
</dbReference>
<dbReference type="SUPFAM" id="SSF51735">
    <property type="entry name" value="NAD(P)-binding Rossmann-fold domains"/>
    <property type="match status" value="1"/>
</dbReference>
<accession>A0AAW6TNX3</accession>
<evidence type="ECO:0000313" key="4">
    <source>
        <dbReference type="EMBL" id="MDI6447411.1"/>
    </source>
</evidence>
<protein>
    <submittedName>
        <fullName evidence="4">Gfo/Idh/MocA family oxidoreductase</fullName>
    </submittedName>
</protein>
<evidence type="ECO:0000256" key="1">
    <source>
        <dbReference type="ARBA" id="ARBA00023002"/>
    </source>
</evidence>
<dbReference type="Gene3D" id="3.40.50.720">
    <property type="entry name" value="NAD(P)-binding Rossmann-like Domain"/>
    <property type="match status" value="1"/>
</dbReference>
<dbReference type="InterPro" id="IPR000683">
    <property type="entry name" value="Gfo/Idh/MocA-like_OxRdtase_N"/>
</dbReference>
<dbReference type="SUPFAM" id="SSF55347">
    <property type="entry name" value="Glyceraldehyde-3-phosphate dehydrogenase-like, C-terminal domain"/>
    <property type="match status" value="1"/>
</dbReference>
<gene>
    <name evidence="4" type="ORF">QJ522_00015</name>
</gene>
<dbReference type="AlphaFoldDB" id="A0AAW6TNX3"/>
<reference evidence="4" key="1">
    <citation type="submission" date="2023-05" db="EMBL/GenBank/DDBJ databases">
        <title>Anaerotaeda fermentans gen. nov., sp. nov., a novel anaerobic planctomycete of the new family within the order Sedimentisphaerales isolated from Taman Peninsula, Russia.</title>
        <authorList>
            <person name="Khomyakova M.A."/>
            <person name="Merkel A.Y."/>
            <person name="Slobodkin A.I."/>
        </authorList>
    </citation>
    <scope>NUCLEOTIDE SEQUENCE</scope>
    <source>
        <strain evidence="4">M17dextr</strain>
    </source>
</reference>
<feature type="domain" description="Gfo/Idh/MocA-like oxidoreductase N-terminal" evidence="2">
    <location>
        <begin position="4"/>
        <end position="125"/>
    </location>
</feature>
<dbReference type="RefSeq" id="WP_349242822.1">
    <property type="nucleotide sequence ID" value="NZ_JASCXX010000001.1"/>
</dbReference>
<organism evidence="4 5">
    <name type="scientific">Anaerobaca lacustris</name>
    <dbReference type="NCBI Taxonomy" id="3044600"/>
    <lineage>
        <taxon>Bacteria</taxon>
        <taxon>Pseudomonadati</taxon>
        <taxon>Planctomycetota</taxon>
        <taxon>Phycisphaerae</taxon>
        <taxon>Sedimentisphaerales</taxon>
        <taxon>Anaerobacaceae</taxon>
        <taxon>Anaerobaca</taxon>
    </lineage>
</organism>
<dbReference type="PANTHER" id="PTHR43818">
    <property type="entry name" value="BCDNA.GH03377"/>
    <property type="match status" value="1"/>
</dbReference>
<evidence type="ECO:0000259" key="2">
    <source>
        <dbReference type="Pfam" id="PF01408"/>
    </source>
</evidence>
<dbReference type="EMBL" id="JASCXX010000001">
    <property type="protein sequence ID" value="MDI6447411.1"/>
    <property type="molecule type" value="Genomic_DNA"/>
</dbReference>
<comment type="caution">
    <text evidence="4">The sequence shown here is derived from an EMBL/GenBank/DDBJ whole genome shotgun (WGS) entry which is preliminary data.</text>
</comment>
<keyword evidence="1" id="KW-0560">Oxidoreductase</keyword>
<dbReference type="Pfam" id="PF22725">
    <property type="entry name" value="GFO_IDH_MocA_C3"/>
    <property type="match status" value="1"/>
</dbReference>
<dbReference type="Proteomes" id="UP001431776">
    <property type="component" value="Unassembled WGS sequence"/>
</dbReference>
<keyword evidence="5" id="KW-1185">Reference proteome</keyword>
<dbReference type="PANTHER" id="PTHR43818:SF11">
    <property type="entry name" value="BCDNA.GH03377"/>
    <property type="match status" value="1"/>
</dbReference>
<dbReference type="InterPro" id="IPR055170">
    <property type="entry name" value="GFO_IDH_MocA-like_dom"/>
</dbReference>
<dbReference type="GO" id="GO:0016491">
    <property type="term" value="F:oxidoreductase activity"/>
    <property type="evidence" value="ECO:0007669"/>
    <property type="project" value="UniProtKB-KW"/>
</dbReference>
<dbReference type="GO" id="GO:0000166">
    <property type="term" value="F:nucleotide binding"/>
    <property type="evidence" value="ECO:0007669"/>
    <property type="project" value="InterPro"/>
</dbReference>
<dbReference type="Gene3D" id="3.30.360.10">
    <property type="entry name" value="Dihydrodipicolinate Reductase, domain 2"/>
    <property type="match status" value="1"/>
</dbReference>
<dbReference type="InterPro" id="IPR050463">
    <property type="entry name" value="Gfo/Idh/MocA_oxidrdct_glycsds"/>
</dbReference>
<feature type="domain" description="GFO/IDH/MocA-like oxidoreductase" evidence="3">
    <location>
        <begin position="142"/>
        <end position="282"/>
    </location>
</feature>
<dbReference type="Pfam" id="PF01408">
    <property type="entry name" value="GFO_IDH_MocA"/>
    <property type="match status" value="1"/>
</dbReference>
<evidence type="ECO:0000313" key="5">
    <source>
        <dbReference type="Proteomes" id="UP001431776"/>
    </source>
</evidence>
<proteinExistence type="predicted"/>
<name>A0AAW6TNX3_9BACT</name>
<sequence length="385" mass="43101">MRTVRFGIVGCGMMGREFASAAARWLHLPEMTVRPEIVAVCNRTLAAPKVDWFRGNIPTLRQITADYRELLANPDVEAVYIAVPHHLHAELYLAALEAGKHLMGEKPFGIDLQANETILTGIERHPDLCVRCASQFIFFPAVQRIGRMIDTGAFGKIIEVNVGFLHCSDLDPDKPINWKRVRQFNGDYGCMGDLGPHVCALPFRAGWVPRNVRAVLSNVVPSRPDGRGRIVPCETWDNATLLCEMEAPDSGNLFPMTLRAHRISPGQRNNWYIEVLGTAASARYSLSNTNTLERLEYLGGPEQQWRRVEMGQETAFRSITQELAQFGISDAILQMWAAYLYELDAGRPLARFAGCTRPDETALWHRLFTAALESQTTGKTVPLPR</sequence>
<evidence type="ECO:0000259" key="3">
    <source>
        <dbReference type="Pfam" id="PF22725"/>
    </source>
</evidence>